<feature type="compositionally biased region" description="Basic and acidic residues" evidence="1">
    <location>
        <begin position="28"/>
        <end position="60"/>
    </location>
</feature>
<reference evidence="2 3" key="1">
    <citation type="submission" date="2023-10" db="EMBL/GenBank/DDBJ databases">
        <title>Genome analysis of psychrotrophic aerobic bacterium Aeromonas allosaccharophila BIM B-1809 isolated from infected fish.</title>
        <authorList>
            <person name="Leanovich S.I."/>
            <person name="Sidarenka A.V."/>
            <person name="Akhremchuk A.E."/>
            <person name="Sikolenko M.A."/>
            <person name="Valentovich L.N."/>
        </authorList>
    </citation>
    <scope>NUCLEOTIDE SEQUENCE [LARGE SCALE GENOMIC DNA]</scope>
    <source>
        <strain evidence="2 3">BIM B-1809</strain>
    </source>
</reference>
<gene>
    <name evidence="2" type="ORF">RY972_20705</name>
</gene>
<keyword evidence="3" id="KW-1185">Reference proteome</keyword>
<dbReference type="RefSeq" id="WP_317103004.1">
    <property type="nucleotide sequence ID" value="NZ_CP136584.1"/>
</dbReference>
<evidence type="ECO:0000313" key="3">
    <source>
        <dbReference type="Proteomes" id="UP001302667"/>
    </source>
</evidence>
<sequence>MGNDNDGLIDDFGDEDEIEETLEEEAEREYWENHDSLDSEYDRPDPEEEQRREEYRREHGGGFMNERWNPY</sequence>
<dbReference type="Proteomes" id="UP001302667">
    <property type="component" value="Chromosome"/>
</dbReference>
<feature type="compositionally biased region" description="Acidic residues" evidence="1">
    <location>
        <begin position="7"/>
        <end position="27"/>
    </location>
</feature>
<accession>A0ABZ0FAE6</accession>
<proteinExistence type="predicted"/>
<evidence type="ECO:0000256" key="1">
    <source>
        <dbReference type="SAM" id="MobiDB-lite"/>
    </source>
</evidence>
<organism evidence="2 3">
    <name type="scientific">Aeromonas allosaccharophila</name>
    <dbReference type="NCBI Taxonomy" id="656"/>
    <lineage>
        <taxon>Bacteria</taxon>
        <taxon>Pseudomonadati</taxon>
        <taxon>Pseudomonadota</taxon>
        <taxon>Gammaproteobacteria</taxon>
        <taxon>Aeromonadales</taxon>
        <taxon>Aeromonadaceae</taxon>
        <taxon>Aeromonas</taxon>
    </lineage>
</organism>
<dbReference type="EMBL" id="CP136584">
    <property type="protein sequence ID" value="WOE66375.1"/>
    <property type="molecule type" value="Genomic_DNA"/>
</dbReference>
<protein>
    <submittedName>
        <fullName evidence="2">Uncharacterized protein</fullName>
    </submittedName>
</protein>
<evidence type="ECO:0000313" key="2">
    <source>
        <dbReference type="EMBL" id="WOE66375.1"/>
    </source>
</evidence>
<feature type="region of interest" description="Disordered" evidence="1">
    <location>
        <begin position="1"/>
        <end position="71"/>
    </location>
</feature>
<name>A0ABZ0FAE6_9GAMM</name>